<organism evidence="8 9">
    <name type="scientific">Wenyingzhuangia marina</name>
    <dbReference type="NCBI Taxonomy" id="1195760"/>
    <lineage>
        <taxon>Bacteria</taxon>
        <taxon>Pseudomonadati</taxon>
        <taxon>Bacteroidota</taxon>
        <taxon>Flavobacteriia</taxon>
        <taxon>Flavobacteriales</taxon>
        <taxon>Flavobacteriaceae</taxon>
        <taxon>Wenyingzhuangia</taxon>
    </lineage>
</organism>
<evidence type="ECO:0000256" key="3">
    <source>
        <dbReference type="ARBA" id="ARBA00012929"/>
    </source>
</evidence>
<dbReference type="GO" id="GO:0005829">
    <property type="term" value="C:cytosol"/>
    <property type="evidence" value="ECO:0007669"/>
    <property type="project" value="TreeGrafter"/>
</dbReference>
<reference evidence="9" key="1">
    <citation type="submission" date="2016-11" db="EMBL/GenBank/DDBJ databases">
        <authorList>
            <person name="Varghese N."/>
            <person name="Submissions S."/>
        </authorList>
    </citation>
    <scope>NUCLEOTIDE SEQUENCE [LARGE SCALE GENOMIC DNA]</scope>
    <source>
        <strain evidence="9">DSM 100572</strain>
    </source>
</reference>
<gene>
    <name evidence="8" type="ORF">SAMN05444281_2310</name>
</gene>
<accession>A0A1M5WCJ4</accession>
<proteinExistence type="inferred from homology"/>
<dbReference type="STRING" id="1195760.SAMN05444281_2310"/>
<dbReference type="Proteomes" id="UP000184109">
    <property type="component" value="Unassembled WGS sequence"/>
</dbReference>
<sequence>MNNILVTGASGQLGSEIQHLSKDYSQYAFFFTDVNDLDITNLEKVREFCSTNQIKTIINCAAYTAVDKAEEQTGICDAVNHIATINLSTVAKELNIKFIHTSTDYVFNGKNHVPFKEDDITDPINVYGKTKLLGEQAMIEINPKHSIIIRTSWVYSTYGNNFVKTMLKLAETREQLTIIADQVGSPTYAYDLAKTILEILPKINNDQVEVYHYSNEGICSWYDFAFEIFHQTNTNCKVLPIETKDYPTAAERPPYSVMNKSKFKNSFDTEIPHWKTSLSNCLKKL</sequence>
<dbReference type="Gene3D" id="3.90.25.10">
    <property type="entry name" value="UDP-galactose 4-epimerase, domain 1"/>
    <property type="match status" value="1"/>
</dbReference>
<evidence type="ECO:0000259" key="7">
    <source>
        <dbReference type="Pfam" id="PF04321"/>
    </source>
</evidence>
<dbReference type="NCBIfam" id="TIGR01214">
    <property type="entry name" value="rmlD"/>
    <property type="match status" value="1"/>
</dbReference>
<protein>
    <recommendedName>
        <fullName evidence="4 6">dTDP-4-dehydrorhamnose reductase</fullName>
        <ecNumber evidence="3 6">1.1.1.133</ecNumber>
    </recommendedName>
</protein>
<keyword evidence="6" id="KW-0521">NADP</keyword>
<dbReference type="SUPFAM" id="SSF51735">
    <property type="entry name" value="NAD(P)-binding Rossmann-fold domains"/>
    <property type="match status" value="1"/>
</dbReference>
<dbReference type="OrthoDB" id="9803892at2"/>
<dbReference type="RefSeq" id="WP_073121701.1">
    <property type="nucleotide sequence ID" value="NZ_FQXQ01000005.1"/>
</dbReference>
<dbReference type="UniPathway" id="UPA00124"/>
<comment type="catalytic activity">
    <reaction evidence="5">
        <text>dTDP-beta-L-rhamnose + NADP(+) = dTDP-4-dehydro-beta-L-rhamnose + NADPH + H(+)</text>
        <dbReference type="Rhea" id="RHEA:21796"/>
        <dbReference type="ChEBI" id="CHEBI:15378"/>
        <dbReference type="ChEBI" id="CHEBI:57510"/>
        <dbReference type="ChEBI" id="CHEBI:57783"/>
        <dbReference type="ChEBI" id="CHEBI:58349"/>
        <dbReference type="ChEBI" id="CHEBI:62830"/>
        <dbReference type="EC" id="1.1.1.133"/>
    </reaction>
</comment>
<comment type="function">
    <text evidence="6">Catalyzes the reduction of dTDP-6-deoxy-L-lyxo-4-hexulose to yield dTDP-L-rhamnose.</text>
</comment>
<keyword evidence="6" id="KW-0560">Oxidoreductase</keyword>
<dbReference type="Gene3D" id="3.40.50.720">
    <property type="entry name" value="NAD(P)-binding Rossmann-like Domain"/>
    <property type="match status" value="1"/>
</dbReference>
<comment type="pathway">
    <text evidence="1 6">Carbohydrate biosynthesis; dTDP-L-rhamnose biosynthesis.</text>
</comment>
<evidence type="ECO:0000256" key="4">
    <source>
        <dbReference type="ARBA" id="ARBA00017099"/>
    </source>
</evidence>
<dbReference type="CDD" id="cd05254">
    <property type="entry name" value="dTDP_HR_like_SDR_e"/>
    <property type="match status" value="1"/>
</dbReference>
<dbReference type="Pfam" id="PF04321">
    <property type="entry name" value="RmlD_sub_bind"/>
    <property type="match status" value="1"/>
</dbReference>
<evidence type="ECO:0000256" key="2">
    <source>
        <dbReference type="ARBA" id="ARBA00010944"/>
    </source>
</evidence>
<evidence type="ECO:0000256" key="6">
    <source>
        <dbReference type="RuleBase" id="RU364082"/>
    </source>
</evidence>
<keyword evidence="9" id="KW-1185">Reference proteome</keyword>
<dbReference type="PANTHER" id="PTHR10491:SF4">
    <property type="entry name" value="METHIONINE ADENOSYLTRANSFERASE 2 SUBUNIT BETA"/>
    <property type="match status" value="1"/>
</dbReference>
<dbReference type="EC" id="1.1.1.133" evidence="3 6"/>
<evidence type="ECO:0000256" key="1">
    <source>
        <dbReference type="ARBA" id="ARBA00004781"/>
    </source>
</evidence>
<dbReference type="AlphaFoldDB" id="A0A1M5WCJ4"/>
<dbReference type="InterPro" id="IPR005913">
    <property type="entry name" value="dTDP_dehydrorham_reduct"/>
</dbReference>
<evidence type="ECO:0000256" key="5">
    <source>
        <dbReference type="ARBA" id="ARBA00048200"/>
    </source>
</evidence>
<dbReference type="GO" id="GO:0019305">
    <property type="term" value="P:dTDP-rhamnose biosynthetic process"/>
    <property type="evidence" value="ECO:0007669"/>
    <property type="project" value="UniProtKB-UniPathway"/>
</dbReference>
<name>A0A1M5WCJ4_9FLAO</name>
<dbReference type="GO" id="GO:0008831">
    <property type="term" value="F:dTDP-4-dehydrorhamnose reductase activity"/>
    <property type="evidence" value="ECO:0007669"/>
    <property type="project" value="UniProtKB-EC"/>
</dbReference>
<dbReference type="PANTHER" id="PTHR10491">
    <property type="entry name" value="DTDP-4-DEHYDRORHAMNOSE REDUCTASE"/>
    <property type="match status" value="1"/>
</dbReference>
<dbReference type="InterPro" id="IPR029903">
    <property type="entry name" value="RmlD-like-bd"/>
</dbReference>
<dbReference type="EMBL" id="FQXQ01000005">
    <property type="protein sequence ID" value="SHH85212.1"/>
    <property type="molecule type" value="Genomic_DNA"/>
</dbReference>
<dbReference type="InterPro" id="IPR036291">
    <property type="entry name" value="NAD(P)-bd_dom_sf"/>
</dbReference>
<feature type="domain" description="RmlD-like substrate binding" evidence="7">
    <location>
        <begin position="3"/>
        <end position="284"/>
    </location>
</feature>
<evidence type="ECO:0000313" key="9">
    <source>
        <dbReference type="Proteomes" id="UP000184109"/>
    </source>
</evidence>
<evidence type="ECO:0000313" key="8">
    <source>
        <dbReference type="EMBL" id="SHH85212.1"/>
    </source>
</evidence>
<comment type="similarity">
    <text evidence="2 6">Belongs to the dTDP-4-dehydrorhamnose reductase family.</text>
</comment>